<dbReference type="STRING" id="1125876.SAMN05443292_1363"/>
<proteinExistence type="predicted"/>
<reference evidence="1 2" key="1">
    <citation type="submission" date="2016-10" db="EMBL/GenBank/DDBJ databases">
        <authorList>
            <person name="de Groot N.N."/>
        </authorList>
    </citation>
    <scope>NUCLEOTIDE SEQUENCE [LARGE SCALE GENOMIC DNA]</scope>
    <source>
        <strain evidence="1 2">DSM 26000</strain>
    </source>
</reference>
<accession>A0A1I3FG88</accession>
<organism evidence="1 2">
    <name type="scientific">Halpernia frigidisoli</name>
    <dbReference type="NCBI Taxonomy" id="1125876"/>
    <lineage>
        <taxon>Bacteria</taxon>
        <taxon>Pseudomonadati</taxon>
        <taxon>Bacteroidota</taxon>
        <taxon>Flavobacteriia</taxon>
        <taxon>Flavobacteriales</taxon>
        <taxon>Weeksellaceae</taxon>
        <taxon>Chryseobacterium group</taxon>
        <taxon>Halpernia</taxon>
    </lineage>
</organism>
<name>A0A1I3FG88_9FLAO</name>
<dbReference type="OrthoDB" id="163809at2"/>
<dbReference type="AlphaFoldDB" id="A0A1I3FG88"/>
<evidence type="ECO:0000313" key="1">
    <source>
        <dbReference type="EMBL" id="SFI10214.1"/>
    </source>
</evidence>
<dbReference type="Proteomes" id="UP000198931">
    <property type="component" value="Unassembled WGS sequence"/>
</dbReference>
<dbReference type="EMBL" id="FOQT01000002">
    <property type="protein sequence ID" value="SFI10214.1"/>
    <property type="molecule type" value="Genomic_DNA"/>
</dbReference>
<dbReference type="RefSeq" id="WP_090079381.1">
    <property type="nucleotide sequence ID" value="NZ_FOQT01000002.1"/>
</dbReference>
<protein>
    <submittedName>
        <fullName evidence="1">Uncharacterized protein</fullName>
    </submittedName>
</protein>
<gene>
    <name evidence="1" type="ORF">SAMN05443292_1363</name>
</gene>
<evidence type="ECO:0000313" key="2">
    <source>
        <dbReference type="Proteomes" id="UP000198931"/>
    </source>
</evidence>
<keyword evidence="2" id="KW-1185">Reference proteome</keyword>
<sequence length="168" mass="18805">MIYKLLISNLFFISLINCQTQKVAQNTSTDITKNVVDVKSENLIYLKEGETKFIKELQANITFVGITEDSRCPEGVNCIWAGAATANLTVMTTTSRPMQMQLSTVDMPSRKLIKANNIGDFHVILDKVSPYPNQKINKSELKGKYEIVLKMEKGNIKVDQSSDPVTTK</sequence>